<protein>
    <recommendedName>
        <fullName evidence="3">G domain-containing protein</fullName>
    </recommendedName>
</protein>
<proteinExistence type="predicted"/>
<accession>A0A553PV89</accession>
<reference evidence="1 2" key="1">
    <citation type="journal article" date="2019" name="Sci. Data">
        <title>Hybrid genome assembly and annotation of Danionella translucida.</title>
        <authorList>
            <person name="Kadobianskyi M."/>
            <person name="Schulze L."/>
            <person name="Schuelke M."/>
            <person name="Judkewitz B."/>
        </authorList>
    </citation>
    <scope>NUCLEOTIDE SEQUENCE [LARGE SCALE GENOMIC DNA]</scope>
    <source>
        <strain evidence="1 2">Bolton</strain>
    </source>
</reference>
<dbReference type="AlphaFoldDB" id="A0A553PV89"/>
<dbReference type="OrthoDB" id="25620at2759"/>
<dbReference type="EMBL" id="SRMA01026612">
    <property type="protein sequence ID" value="TRY81602.1"/>
    <property type="molecule type" value="Genomic_DNA"/>
</dbReference>
<reference evidence="1" key="2">
    <citation type="submission" date="2019-04" db="EMBL/GenBank/DDBJ databases">
        <authorList>
            <person name="Kadobianskyi M."/>
            <person name="Schulze L."/>
            <person name="Schuelke M."/>
            <person name="Judkewitz B."/>
        </authorList>
    </citation>
    <scope>NUCLEOTIDE SEQUENCE</scope>
    <source>
        <strain evidence="1">Bolton</strain>
        <tissue evidence="1">Whole-body</tissue>
    </source>
</reference>
<dbReference type="Gene3D" id="3.40.50.300">
    <property type="entry name" value="P-loop containing nucleotide triphosphate hydrolases"/>
    <property type="match status" value="1"/>
</dbReference>
<keyword evidence="2" id="KW-1185">Reference proteome</keyword>
<comment type="caution">
    <text evidence="1">The sequence shown here is derived from an EMBL/GenBank/DDBJ whole genome shotgun (WGS) entry which is preliminary data.</text>
</comment>
<dbReference type="STRING" id="623744.A0A553PV89"/>
<evidence type="ECO:0000313" key="2">
    <source>
        <dbReference type="Proteomes" id="UP000316079"/>
    </source>
</evidence>
<dbReference type="GO" id="GO:0006955">
    <property type="term" value="P:immune response"/>
    <property type="evidence" value="ECO:0007669"/>
    <property type="project" value="TreeGrafter"/>
</dbReference>
<gene>
    <name evidence="1" type="ORF">DNTS_030999</name>
</gene>
<evidence type="ECO:0008006" key="3">
    <source>
        <dbReference type="Google" id="ProtNLM"/>
    </source>
</evidence>
<dbReference type="InterPro" id="IPR027417">
    <property type="entry name" value="P-loop_NTPase"/>
</dbReference>
<dbReference type="Proteomes" id="UP000316079">
    <property type="component" value="Unassembled WGS sequence"/>
</dbReference>
<organism evidence="1 2">
    <name type="scientific">Danionella cerebrum</name>
    <dbReference type="NCBI Taxonomy" id="2873325"/>
    <lineage>
        <taxon>Eukaryota</taxon>
        <taxon>Metazoa</taxon>
        <taxon>Chordata</taxon>
        <taxon>Craniata</taxon>
        <taxon>Vertebrata</taxon>
        <taxon>Euteleostomi</taxon>
        <taxon>Actinopterygii</taxon>
        <taxon>Neopterygii</taxon>
        <taxon>Teleostei</taxon>
        <taxon>Ostariophysi</taxon>
        <taxon>Cypriniformes</taxon>
        <taxon>Danionidae</taxon>
        <taxon>Danioninae</taxon>
        <taxon>Danionella</taxon>
    </lineage>
</organism>
<name>A0A553PV89_9TELE</name>
<dbReference type="CDD" id="cd00882">
    <property type="entry name" value="Ras_like_GTPase"/>
    <property type="match status" value="1"/>
</dbReference>
<dbReference type="EMBL" id="SRMA01026612">
    <property type="protein sequence ID" value="TRY81603.1"/>
    <property type="molecule type" value="Genomic_DNA"/>
</dbReference>
<dbReference type="SUPFAM" id="SSF52540">
    <property type="entry name" value="P-loop containing nucleoside triphosphate hydrolases"/>
    <property type="match status" value="1"/>
</dbReference>
<sequence>MESDEQRRSHSFLCTDCSSTGGSFRAGRGEDGERFLNYITSLKLEIPDVRNLRILLYGPQGAGKSSFFNSVDTVLRGRISTRALGNSGAGRSFTIKSKTYKLRNPTLPFTFTDITGIHEGGTGIQPGDIMKLLKGHISDGYTFNPASTITEEDPRYKRNPELKDKIHCLVAVLPANTLSSIPDKVFRQMSEVRNKARDLDIPQVIIMTKVDETCELAEKDLRKVYTSKKIKQKMVECSNKLGVPVECIFPVKNYHEERATNTTADTLLLDALQHIVNFAKDHVEDQADEKDD</sequence>
<dbReference type="PANTHER" id="PTHR14241:SF1">
    <property type="entry name" value="INTERFERON-INDUCED PROTEIN 44-RELATED"/>
    <property type="match status" value="1"/>
</dbReference>
<evidence type="ECO:0000313" key="1">
    <source>
        <dbReference type="EMBL" id="TRY81603.1"/>
    </source>
</evidence>
<dbReference type="PANTHER" id="PTHR14241">
    <property type="entry name" value="INTERFERON-INDUCED PROTEIN 44"/>
    <property type="match status" value="1"/>
</dbReference>